<dbReference type="OrthoDB" id="5104158at2759"/>
<dbReference type="AlphaFoldDB" id="A0A8H6DJB6"/>
<evidence type="ECO:0000256" key="1">
    <source>
        <dbReference type="SAM" id="MobiDB-lite"/>
    </source>
</evidence>
<evidence type="ECO:0000256" key="2">
    <source>
        <dbReference type="SAM" id="SignalP"/>
    </source>
</evidence>
<dbReference type="SUPFAM" id="SSF49785">
    <property type="entry name" value="Galactose-binding domain-like"/>
    <property type="match status" value="1"/>
</dbReference>
<evidence type="ECO:0008006" key="5">
    <source>
        <dbReference type="Google" id="ProtNLM"/>
    </source>
</evidence>
<reference evidence="3 4" key="1">
    <citation type="submission" date="2020-05" db="EMBL/GenBank/DDBJ databases">
        <title>Identification and distribution of gene clusters putatively required for synthesis of sphingolipid metabolism inhibitors in phylogenetically diverse species of the filamentous fungus Fusarium.</title>
        <authorList>
            <person name="Kim H.-S."/>
            <person name="Busman M."/>
            <person name="Brown D.W."/>
            <person name="Divon H."/>
            <person name="Uhlig S."/>
            <person name="Proctor R.H."/>
        </authorList>
    </citation>
    <scope>NUCLEOTIDE SEQUENCE [LARGE SCALE GENOMIC DNA]</scope>
    <source>
        <strain evidence="3 4">NRRL 66235</strain>
    </source>
</reference>
<sequence>MRVQALQLLAICQLACASPCKPSYSSTSVALSTTSAEPTSIPAISSSTVADATETSTTFFTESTAVSETETATRETETETASGSTTEAASDSATSTIVITTSSAEPTTRATSTAEPTTTTTAAAEPTNVLTNPGFESGSTTPWSTISQRGALYIFNQGSHSGEFYGYFIADYDDPVVLGVDHPVDKTLLEADTEYHYSIWIKTEQAVNCNTRWITCGAGDGFISSSDWAGPYSEWTQFTMSCMWSQSMLDLGPSIQIRAECQGLEFYVDDAVLIKAD</sequence>
<dbReference type="Proteomes" id="UP000544331">
    <property type="component" value="Unassembled WGS sequence"/>
</dbReference>
<name>A0A8H6DJB6_9HYPO</name>
<dbReference type="InterPro" id="IPR008979">
    <property type="entry name" value="Galactose-bd-like_sf"/>
</dbReference>
<protein>
    <recommendedName>
        <fullName evidence="5">CBM-cenC domain-containing protein</fullName>
    </recommendedName>
</protein>
<accession>A0A8H6DJB6</accession>
<dbReference type="Gene3D" id="2.60.120.260">
    <property type="entry name" value="Galactose-binding domain-like"/>
    <property type="match status" value="1"/>
</dbReference>
<comment type="caution">
    <text evidence="3">The sequence shown here is derived from an EMBL/GenBank/DDBJ whole genome shotgun (WGS) entry which is preliminary data.</text>
</comment>
<proteinExistence type="predicted"/>
<feature type="compositionally biased region" description="Low complexity" evidence="1">
    <location>
        <begin position="79"/>
        <end position="121"/>
    </location>
</feature>
<feature type="region of interest" description="Disordered" evidence="1">
    <location>
        <begin position="62"/>
        <end position="121"/>
    </location>
</feature>
<keyword evidence="2" id="KW-0732">Signal</keyword>
<feature type="signal peptide" evidence="2">
    <location>
        <begin position="1"/>
        <end position="17"/>
    </location>
</feature>
<dbReference type="EMBL" id="JAAOAN010000161">
    <property type="protein sequence ID" value="KAF5718740.1"/>
    <property type="molecule type" value="Genomic_DNA"/>
</dbReference>
<evidence type="ECO:0000313" key="4">
    <source>
        <dbReference type="Proteomes" id="UP000544331"/>
    </source>
</evidence>
<gene>
    <name evidence="3" type="ORF">FMUND_5100</name>
</gene>
<evidence type="ECO:0000313" key="3">
    <source>
        <dbReference type="EMBL" id="KAF5718740.1"/>
    </source>
</evidence>
<keyword evidence="4" id="KW-1185">Reference proteome</keyword>
<feature type="chain" id="PRO_5034286665" description="CBM-cenC domain-containing protein" evidence="2">
    <location>
        <begin position="18"/>
        <end position="277"/>
    </location>
</feature>
<organism evidence="3 4">
    <name type="scientific">Fusarium mundagurra</name>
    <dbReference type="NCBI Taxonomy" id="1567541"/>
    <lineage>
        <taxon>Eukaryota</taxon>
        <taxon>Fungi</taxon>
        <taxon>Dikarya</taxon>
        <taxon>Ascomycota</taxon>
        <taxon>Pezizomycotina</taxon>
        <taxon>Sordariomycetes</taxon>
        <taxon>Hypocreomycetidae</taxon>
        <taxon>Hypocreales</taxon>
        <taxon>Nectriaceae</taxon>
        <taxon>Fusarium</taxon>
        <taxon>Fusarium fujikuroi species complex</taxon>
    </lineage>
</organism>